<dbReference type="Pfam" id="PF25857">
    <property type="entry name" value="DUF7957"/>
    <property type="match status" value="1"/>
</dbReference>
<proteinExistence type="predicted"/>
<evidence type="ECO:0000313" key="2">
    <source>
        <dbReference type="Proteomes" id="UP000448867"/>
    </source>
</evidence>
<dbReference type="OrthoDB" id="6456597at2"/>
<protein>
    <submittedName>
        <fullName evidence="1">Uncharacterized protein</fullName>
    </submittedName>
</protein>
<evidence type="ECO:0000313" key="1">
    <source>
        <dbReference type="EMBL" id="MRX73695.1"/>
    </source>
</evidence>
<organism evidence="1 2">
    <name type="scientific">Metabacillus lacus</name>
    <dbReference type="NCBI Taxonomy" id="1983721"/>
    <lineage>
        <taxon>Bacteria</taxon>
        <taxon>Bacillati</taxon>
        <taxon>Bacillota</taxon>
        <taxon>Bacilli</taxon>
        <taxon>Bacillales</taxon>
        <taxon>Bacillaceae</taxon>
        <taxon>Metabacillus</taxon>
    </lineage>
</organism>
<dbReference type="InterPro" id="IPR058263">
    <property type="entry name" value="DUF7957"/>
</dbReference>
<keyword evidence="2" id="KW-1185">Reference proteome</keyword>
<sequence length="116" mass="13621">MSEFRIYHNKLITNDFEIEFEHVINKVEYISKIFLVLLKIPKGSSEVNNLIALNEKGETLWRVQNVKDAFDIPKNTPYVSMNIIDSRIVKVTDFFGMRYSVDILSGKLIDKECMMW</sequence>
<reference evidence="1 2" key="1">
    <citation type="submission" date="2019-11" db="EMBL/GenBank/DDBJ databases">
        <title>Bacillus lacus genome.</title>
        <authorList>
            <person name="Allen C.J."/>
            <person name="Newman J.D."/>
        </authorList>
    </citation>
    <scope>NUCLEOTIDE SEQUENCE [LARGE SCALE GENOMIC DNA]</scope>
    <source>
        <strain evidence="1 2">KCTC 33946</strain>
    </source>
</reference>
<name>A0A7X2J1M3_9BACI</name>
<comment type="caution">
    <text evidence="1">The sequence shown here is derived from an EMBL/GenBank/DDBJ whole genome shotgun (WGS) entry which is preliminary data.</text>
</comment>
<dbReference type="EMBL" id="WKKI01000042">
    <property type="protein sequence ID" value="MRX73695.1"/>
    <property type="molecule type" value="Genomic_DNA"/>
</dbReference>
<gene>
    <name evidence="1" type="ORF">GJU40_16260</name>
</gene>
<dbReference type="Proteomes" id="UP000448867">
    <property type="component" value="Unassembled WGS sequence"/>
</dbReference>
<dbReference type="RefSeq" id="WP_154309157.1">
    <property type="nucleotide sequence ID" value="NZ_WKKI01000042.1"/>
</dbReference>
<dbReference type="AlphaFoldDB" id="A0A7X2J1M3"/>
<accession>A0A7X2J1M3</accession>